<evidence type="ECO:0000313" key="9">
    <source>
        <dbReference type="Proteomes" id="UP000054549"/>
    </source>
</evidence>
<keyword evidence="3" id="KW-0378">Hydrolase</keyword>
<sequence>MTRPDSNASKHPQCQPQPSSTVPPSTSEILRDRVYIGNLSAALSKSHCRSIGTTHVLSVCPDYPSTPTESNASESDLETRHLTIAVHDSEYEDLLIHLPRACRFIESAVSGGGKVLVHCVMGISRSATVVAAYLMKSKGMDAVTAIRYIKQKRPQIYPNYGFVTQLIAFAACQYDPSPTNTVYRAWKKTQKQRMTVYLNNIADTTTIIRDKLLLSSCFPEDPLQAEWLVHDLGVTHLLTISPAKIPSTIPGSSNLAKYHHISLLERNKEDLLVALPDACRFIRQGIDNGGTVLVHCLVESKACVVACASLMDMKSLSPEAALGVLQDALPLFNATRNLSRQLELFAVCGHKPTRDHYLVQSWIKSQDHAYFSTPTSTSTSSSSPSSAASSPGPSTPPSSLSSRTSSASSYMGAGRPAKTHISKARDSRYHESLAARAMELLVDSDDEARFDLGAFGKALVAIQESKVREYE</sequence>
<dbReference type="HOGENOM" id="CLU_053556_0_0_1"/>
<keyword evidence="4" id="KW-0904">Protein phosphatase</keyword>
<evidence type="ECO:0000256" key="2">
    <source>
        <dbReference type="ARBA" id="ARBA00013064"/>
    </source>
</evidence>
<dbReference type="EMBL" id="KN818325">
    <property type="protein sequence ID" value="KIL58965.1"/>
    <property type="molecule type" value="Genomic_DNA"/>
</dbReference>
<dbReference type="InterPro" id="IPR029021">
    <property type="entry name" value="Prot-tyrosine_phosphatase-like"/>
</dbReference>
<dbReference type="Pfam" id="PF00782">
    <property type="entry name" value="DSPc"/>
    <property type="match status" value="1"/>
</dbReference>
<evidence type="ECO:0000259" key="7">
    <source>
        <dbReference type="PROSITE" id="PS50056"/>
    </source>
</evidence>
<comment type="similarity">
    <text evidence="1">Belongs to the protein-tyrosine phosphatase family. Non-receptor class dual specificity subfamily.</text>
</comment>
<dbReference type="CDD" id="cd14498">
    <property type="entry name" value="DSP"/>
    <property type="match status" value="2"/>
</dbReference>
<feature type="compositionally biased region" description="Low complexity" evidence="5">
    <location>
        <begin position="373"/>
        <end position="409"/>
    </location>
</feature>
<dbReference type="EC" id="3.1.3.48" evidence="2"/>
<dbReference type="InterPro" id="IPR000387">
    <property type="entry name" value="Tyr_Pase_dom"/>
</dbReference>
<dbReference type="SUPFAM" id="SSF52799">
    <property type="entry name" value="(Phosphotyrosine protein) phosphatases II"/>
    <property type="match status" value="2"/>
</dbReference>
<dbReference type="OrthoDB" id="10252009at2759"/>
<dbReference type="InterPro" id="IPR003595">
    <property type="entry name" value="Tyr_Pase_cat"/>
</dbReference>
<dbReference type="Proteomes" id="UP000054549">
    <property type="component" value="Unassembled WGS sequence"/>
</dbReference>
<evidence type="ECO:0000256" key="3">
    <source>
        <dbReference type="ARBA" id="ARBA00022801"/>
    </source>
</evidence>
<dbReference type="Gene3D" id="3.90.190.10">
    <property type="entry name" value="Protein tyrosine phosphatase superfamily"/>
    <property type="match status" value="2"/>
</dbReference>
<name>A0A0C2S871_AMAMK</name>
<feature type="region of interest" description="Disordered" evidence="5">
    <location>
        <begin position="1"/>
        <end position="27"/>
    </location>
</feature>
<evidence type="ECO:0000256" key="5">
    <source>
        <dbReference type="SAM" id="MobiDB-lite"/>
    </source>
</evidence>
<dbReference type="InterPro" id="IPR020422">
    <property type="entry name" value="TYR_PHOSPHATASE_DUAL_dom"/>
</dbReference>
<feature type="domain" description="Tyrosine-protein phosphatase" evidence="6">
    <location>
        <begin position="23"/>
        <end position="175"/>
    </location>
</feature>
<organism evidence="8 9">
    <name type="scientific">Amanita muscaria (strain Koide BX008)</name>
    <dbReference type="NCBI Taxonomy" id="946122"/>
    <lineage>
        <taxon>Eukaryota</taxon>
        <taxon>Fungi</taxon>
        <taxon>Dikarya</taxon>
        <taxon>Basidiomycota</taxon>
        <taxon>Agaricomycotina</taxon>
        <taxon>Agaricomycetes</taxon>
        <taxon>Agaricomycetidae</taxon>
        <taxon>Agaricales</taxon>
        <taxon>Pluteineae</taxon>
        <taxon>Amanitaceae</taxon>
        <taxon>Amanita</taxon>
    </lineage>
</organism>
<dbReference type="InterPro" id="IPR000340">
    <property type="entry name" value="Dual-sp_phosphatase_cat-dom"/>
</dbReference>
<feature type="region of interest" description="Disordered" evidence="5">
    <location>
        <begin position="373"/>
        <end position="428"/>
    </location>
</feature>
<gene>
    <name evidence="8" type="ORF">M378DRAFT_27261</name>
</gene>
<protein>
    <recommendedName>
        <fullName evidence="2">protein-tyrosine-phosphatase</fullName>
        <ecNumber evidence="2">3.1.3.48</ecNumber>
    </recommendedName>
</protein>
<evidence type="ECO:0000256" key="1">
    <source>
        <dbReference type="ARBA" id="ARBA00008601"/>
    </source>
</evidence>
<accession>A0A0C2S871</accession>
<evidence type="ECO:0000256" key="4">
    <source>
        <dbReference type="ARBA" id="ARBA00022912"/>
    </source>
</evidence>
<dbReference type="SMART" id="SM00404">
    <property type="entry name" value="PTPc_motif"/>
    <property type="match status" value="1"/>
</dbReference>
<evidence type="ECO:0000313" key="8">
    <source>
        <dbReference type="EMBL" id="KIL58965.1"/>
    </source>
</evidence>
<dbReference type="AlphaFoldDB" id="A0A0C2S871"/>
<dbReference type="PANTHER" id="PTHR45848">
    <property type="entry name" value="DUAL SPECIFICITY PROTEIN PHOSPHATASE 12 FAMILY MEMBER"/>
    <property type="match status" value="1"/>
</dbReference>
<dbReference type="PANTHER" id="PTHR45848:SF4">
    <property type="entry name" value="DUAL SPECIFICITY PROTEIN PHOSPHATASE 12"/>
    <property type="match status" value="1"/>
</dbReference>
<evidence type="ECO:0000259" key="6">
    <source>
        <dbReference type="PROSITE" id="PS50054"/>
    </source>
</evidence>
<dbReference type="InterPro" id="IPR016130">
    <property type="entry name" value="Tyr_Pase_AS"/>
</dbReference>
<dbReference type="PROSITE" id="PS50056">
    <property type="entry name" value="TYR_PHOSPHATASE_2"/>
    <property type="match status" value="1"/>
</dbReference>
<feature type="domain" description="Tyrosine specific protein phosphatases" evidence="7">
    <location>
        <begin position="96"/>
        <end position="156"/>
    </location>
</feature>
<reference evidence="8 9" key="1">
    <citation type="submission" date="2014-04" db="EMBL/GenBank/DDBJ databases">
        <title>Evolutionary Origins and Diversification of the Mycorrhizal Mutualists.</title>
        <authorList>
            <consortium name="DOE Joint Genome Institute"/>
            <consortium name="Mycorrhizal Genomics Consortium"/>
            <person name="Kohler A."/>
            <person name="Kuo A."/>
            <person name="Nagy L.G."/>
            <person name="Floudas D."/>
            <person name="Copeland A."/>
            <person name="Barry K.W."/>
            <person name="Cichocki N."/>
            <person name="Veneault-Fourrey C."/>
            <person name="LaButti K."/>
            <person name="Lindquist E.A."/>
            <person name="Lipzen A."/>
            <person name="Lundell T."/>
            <person name="Morin E."/>
            <person name="Murat C."/>
            <person name="Riley R."/>
            <person name="Ohm R."/>
            <person name="Sun H."/>
            <person name="Tunlid A."/>
            <person name="Henrissat B."/>
            <person name="Grigoriev I.V."/>
            <person name="Hibbett D.S."/>
            <person name="Martin F."/>
        </authorList>
    </citation>
    <scope>NUCLEOTIDE SEQUENCE [LARGE SCALE GENOMIC DNA]</scope>
    <source>
        <strain evidence="8 9">Koide BX008</strain>
    </source>
</reference>
<proteinExistence type="inferred from homology"/>
<dbReference type="GO" id="GO:0008138">
    <property type="term" value="F:protein tyrosine/serine/threonine phosphatase activity"/>
    <property type="evidence" value="ECO:0007669"/>
    <property type="project" value="TreeGrafter"/>
</dbReference>
<feature type="compositionally biased region" description="Low complexity" evidence="5">
    <location>
        <begin position="12"/>
        <end position="27"/>
    </location>
</feature>
<dbReference type="PROSITE" id="PS50054">
    <property type="entry name" value="TYR_PHOSPHATASE_DUAL"/>
    <property type="match status" value="1"/>
</dbReference>
<dbReference type="InParanoid" id="A0A0C2S871"/>
<feature type="compositionally biased region" description="Polar residues" evidence="5">
    <location>
        <begin position="1"/>
        <end position="10"/>
    </location>
</feature>
<dbReference type="SMART" id="SM00195">
    <property type="entry name" value="DSPc"/>
    <property type="match status" value="1"/>
</dbReference>
<dbReference type="GO" id="GO:0004725">
    <property type="term" value="F:protein tyrosine phosphatase activity"/>
    <property type="evidence" value="ECO:0007669"/>
    <property type="project" value="UniProtKB-EC"/>
</dbReference>
<dbReference type="PROSITE" id="PS00383">
    <property type="entry name" value="TYR_PHOSPHATASE_1"/>
    <property type="match status" value="1"/>
</dbReference>
<keyword evidence="9" id="KW-1185">Reference proteome</keyword>
<dbReference type="STRING" id="946122.A0A0C2S871"/>